<name>A0AAN9BQL8_9CAEN</name>
<feature type="compositionally biased region" description="Gly residues" evidence="6">
    <location>
        <begin position="118"/>
        <end position="129"/>
    </location>
</feature>
<dbReference type="PANTHER" id="PTHR21258:SF55">
    <property type="entry name" value="FI23523P1"/>
    <property type="match status" value="1"/>
</dbReference>
<comment type="subcellular location">
    <subcellularLocation>
        <location evidence="1">Membrane</location>
    </subcellularLocation>
</comment>
<feature type="domain" description="IRS-type PTB" evidence="7">
    <location>
        <begin position="12"/>
        <end position="114"/>
    </location>
</feature>
<gene>
    <name evidence="8" type="ORF">V1264_015716</name>
</gene>
<dbReference type="PROSITE" id="PS51064">
    <property type="entry name" value="IRS_PTB"/>
    <property type="match status" value="1"/>
</dbReference>
<keyword evidence="2" id="KW-0597">Phosphoprotein</keyword>
<dbReference type="InterPro" id="IPR002404">
    <property type="entry name" value="IRS_PTB"/>
</dbReference>
<dbReference type="CDD" id="cd01202">
    <property type="entry name" value="PTB_FRS2"/>
    <property type="match status" value="1"/>
</dbReference>
<evidence type="ECO:0000256" key="3">
    <source>
        <dbReference type="ARBA" id="ARBA00022707"/>
    </source>
</evidence>
<dbReference type="SMART" id="SM01244">
    <property type="entry name" value="IRS"/>
    <property type="match status" value="1"/>
</dbReference>
<dbReference type="Proteomes" id="UP001374579">
    <property type="component" value="Unassembled WGS sequence"/>
</dbReference>
<evidence type="ECO:0000256" key="1">
    <source>
        <dbReference type="ARBA" id="ARBA00004370"/>
    </source>
</evidence>
<dbReference type="InterPro" id="IPR011993">
    <property type="entry name" value="PH-like_dom_sf"/>
</dbReference>
<keyword evidence="4" id="KW-0472">Membrane</keyword>
<sequence length="459" mass="47975">MGCNFSAATGDGSEGVLHTFRVYNVDSHGMELNPGKIQVAASDLILYQKGKEPIKWPLRCLRRYGFDAELFSFESGRRCPTGPGIYAFKCRTAEDLFDMVQESIQRAGQEDHMRASSGGTGSSGGGGSHGIFTHTSRPNSRPASLVEPPEQYGFMPSSSPGSSRQLRFASSSSQSHLYINGTVNTDNGNQYVNTGIGQRSPSGAFMLDESAPLIAFMNQPGQRGGPGGRAQVNYAVLDLPSSMENLLDEEGQGAVHNFPRPSESANRLSMPADLSAALGPDDGLLGAGDSDVFLADPDGSGTCPTYINVNVDEPSPPLTRDAEAASGVSNGGGTNSGGGGGLVVNRTAGSMPNYANLTMHGSNGGPRFPSRQQQQQKPPAVNYIQLDLNQVPSDSAGPGGGGSNMSPTSPTSMVSVPESPGYATIDFNKTEALNSTRGGTDGEDEPGARKTRHNSTIGM</sequence>
<evidence type="ECO:0000256" key="2">
    <source>
        <dbReference type="ARBA" id="ARBA00022553"/>
    </source>
</evidence>
<evidence type="ECO:0000313" key="8">
    <source>
        <dbReference type="EMBL" id="KAK7107875.1"/>
    </source>
</evidence>
<feature type="region of interest" description="Disordered" evidence="6">
    <location>
        <begin position="390"/>
        <end position="459"/>
    </location>
</feature>
<dbReference type="PANTHER" id="PTHR21258">
    <property type="entry name" value="DOCKING PROTEIN RELATED"/>
    <property type="match status" value="1"/>
</dbReference>
<keyword evidence="9" id="KW-1185">Reference proteome</keyword>
<dbReference type="SUPFAM" id="SSF50729">
    <property type="entry name" value="PH domain-like"/>
    <property type="match status" value="1"/>
</dbReference>
<feature type="compositionally biased region" description="Gly residues" evidence="6">
    <location>
        <begin position="329"/>
        <end position="342"/>
    </location>
</feature>
<feature type="region of interest" description="Disordered" evidence="6">
    <location>
        <begin position="106"/>
        <end position="170"/>
    </location>
</feature>
<comment type="caution">
    <text evidence="8">The sequence shown here is derived from an EMBL/GenBank/DDBJ whole genome shotgun (WGS) entry which is preliminary data.</text>
</comment>
<evidence type="ECO:0000313" key="9">
    <source>
        <dbReference type="Proteomes" id="UP001374579"/>
    </source>
</evidence>
<keyword evidence="3" id="KW-0519">Myristate</keyword>
<evidence type="ECO:0000256" key="6">
    <source>
        <dbReference type="SAM" id="MobiDB-lite"/>
    </source>
</evidence>
<dbReference type="GO" id="GO:0005104">
    <property type="term" value="F:fibroblast growth factor receptor binding"/>
    <property type="evidence" value="ECO:0007669"/>
    <property type="project" value="TreeGrafter"/>
</dbReference>
<reference evidence="8 9" key="1">
    <citation type="submission" date="2024-02" db="EMBL/GenBank/DDBJ databases">
        <title>Chromosome-scale genome assembly of the rough periwinkle Littorina saxatilis.</title>
        <authorList>
            <person name="De Jode A."/>
            <person name="Faria R."/>
            <person name="Formenti G."/>
            <person name="Sims Y."/>
            <person name="Smith T.P."/>
            <person name="Tracey A."/>
            <person name="Wood J.M.D."/>
            <person name="Zagrodzka Z.B."/>
            <person name="Johannesson K."/>
            <person name="Butlin R.K."/>
            <person name="Leder E.H."/>
        </authorList>
    </citation>
    <scope>NUCLEOTIDE SEQUENCE [LARGE SCALE GENOMIC DNA]</scope>
    <source>
        <strain evidence="8">Snail1</strain>
        <tissue evidence="8">Muscle</tissue>
    </source>
</reference>
<evidence type="ECO:0000256" key="4">
    <source>
        <dbReference type="ARBA" id="ARBA00023136"/>
    </source>
</evidence>
<dbReference type="AlphaFoldDB" id="A0AAN9BQL8"/>
<organism evidence="8 9">
    <name type="scientific">Littorina saxatilis</name>
    <dbReference type="NCBI Taxonomy" id="31220"/>
    <lineage>
        <taxon>Eukaryota</taxon>
        <taxon>Metazoa</taxon>
        <taxon>Spiralia</taxon>
        <taxon>Lophotrochozoa</taxon>
        <taxon>Mollusca</taxon>
        <taxon>Gastropoda</taxon>
        <taxon>Caenogastropoda</taxon>
        <taxon>Littorinimorpha</taxon>
        <taxon>Littorinoidea</taxon>
        <taxon>Littorinidae</taxon>
        <taxon>Littorina</taxon>
    </lineage>
</organism>
<dbReference type="InterPro" id="IPR050996">
    <property type="entry name" value="Docking_Protein_DOK"/>
</dbReference>
<dbReference type="GO" id="GO:0016020">
    <property type="term" value="C:membrane"/>
    <property type="evidence" value="ECO:0007669"/>
    <property type="project" value="UniProtKB-SubCell"/>
</dbReference>
<evidence type="ECO:0000259" key="7">
    <source>
        <dbReference type="PROSITE" id="PS51064"/>
    </source>
</evidence>
<dbReference type="EMBL" id="JBAMIC010000004">
    <property type="protein sequence ID" value="KAK7107875.1"/>
    <property type="molecule type" value="Genomic_DNA"/>
</dbReference>
<feature type="compositionally biased region" description="Polar residues" evidence="6">
    <location>
        <begin position="133"/>
        <end position="142"/>
    </location>
</feature>
<proteinExistence type="predicted"/>
<dbReference type="SMART" id="SM00310">
    <property type="entry name" value="PTBI"/>
    <property type="match status" value="1"/>
</dbReference>
<keyword evidence="5" id="KW-0449">Lipoprotein</keyword>
<dbReference type="GO" id="GO:0005737">
    <property type="term" value="C:cytoplasm"/>
    <property type="evidence" value="ECO:0007669"/>
    <property type="project" value="TreeGrafter"/>
</dbReference>
<dbReference type="InterPro" id="IPR038742">
    <property type="entry name" value="FRS2_PTB"/>
</dbReference>
<dbReference type="Gene3D" id="2.30.29.30">
    <property type="entry name" value="Pleckstrin-homology domain (PH domain)/Phosphotyrosine-binding domain (PTB)"/>
    <property type="match status" value="1"/>
</dbReference>
<feature type="compositionally biased region" description="Low complexity" evidence="6">
    <location>
        <begin position="404"/>
        <end position="420"/>
    </location>
</feature>
<protein>
    <recommendedName>
        <fullName evidence="7">IRS-type PTB domain-containing protein</fullName>
    </recommendedName>
</protein>
<dbReference type="GO" id="GO:0005068">
    <property type="term" value="F:transmembrane receptor protein tyrosine kinase adaptor activity"/>
    <property type="evidence" value="ECO:0007669"/>
    <property type="project" value="TreeGrafter"/>
</dbReference>
<dbReference type="GO" id="GO:0008543">
    <property type="term" value="P:fibroblast growth factor receptor signaling pathway"/>
    <property type="evidence" value="ECO:0007669"/>
    <property type="project" value="TreeGrafter"/>
</dbReference>
<feature type="region of interest" description="Disordered" evidence="6">
    <location>
        <begin position="312"/>
        <end position="378"/>
    </location>
</feature>
<accession>A0AAN9BQL8</accession>
<evidence type="ECO:0000256" key="5">
    <source>
        <dbReference type="ARBA" id="ARBA00023288"/>
    </source>
</evidence>
<dbReference type="Pfam" id="PF02174">
    <property type="entry name" value="IRS"/>
    <property type="match status" value="1"/>
</dbReference>